<feature type="transmembrane region" description="Helical" evidence="2">
    <location>
        <begin position="114"/>
        <end position="132"/>
    </location>
</feature>
<keyword evidence="2" id="KW-1133">Transmembrane helix</keyword>
<feature type="transmembrane region" description="Helical" evidence="2">
    <location>
        <begin position="216"/>
        <end position="239"/>
    </location>
</feature>
<feature type="transmembrane region" description="Helical" evidence="2">
    <location>
        <begin position="61"/>
        <end position="85"/>
    </location>
</feature>
<proteinExistence type="predicted"/>
<sequence>MNSDPINNIGDSNEIFDSVSRCVQELEIRVGISGSLYRGLLVSLFVVTLRVFIAQGRAQSCFILILVMVIITFGIATAAFVLTMYNISTQLQPMPMAEDLDPPFSCDDDTDPPYLRPLFMLQMLLVDSFTIYRTWLLYKRRYSVIFFPFICSITLFGSLLFNLIEPRNWVGAYITYVFNIPLSLILNLCCTVFITIRLVKMRFGSMEADGYRILQFFVLSGAIHNLVLFFFFIGLFAGWADGLTLVGPVAISCTAAIAFDFLVLQIALTKAFNSTHALVASEESNEDTPGDIYRTVERKSTSDSTPGKATETPLYDDFV</sequence>
<accession>A0A166DQ06</accession>
<feature type="transmembrane region" description="Helical" evidence="2">
    <location>
        <begin position="170"/>
        <end position="196"/>
    </location>
</feature>
<evidence type="ECO:0000256" key="1">
    <source>
        <dbReference type="SAM" id="MobiDB-lite"/>
    </source>
</evidence>
<reference evidence="3 4" key="1">
    <citation type="journal article" date="2016" name="Mol. Biol. Evol.">
        <title>Comparative Genomics of Early-Diverging Mushroom-Forming Fungi Provides Insights into the Origins of Lignocellulose Decay Capabilities.</title>
        <authorList>
            <person name="Nagy L.G."/>
            <person name="Riley R."/>
            <person name="Tritt A."/>
            <person name="Adam C."/>
            <person name="Daum C."/>
            <person name="Floudas D."/>
            <person name="Sun H."/>
            <person name="Yadav J.S."/>
            <person name="Pangilinan J."/>
            <person name="Larsson K.H."/>
            <person name="Matsuura K."/>
            <person name="Barry K."/>
            <person name="Labutti K."/>
            <person name="Kuo R."/>
            <person name="Ohm R.A."/>
            <person name="Bhattacharya S.S."/>
            <person name="Shirouzu T."/>
            <person name="Yoshinaga Y."/>
            <person name="Martin F.M."/>
            <person name="Grigoriev I.V."/>
            <person name="Hibbett D.S."/>
        </authorList>
    </citation>
    <scope>NUCLEOTIDE SEQUENCE [LARGE SCALE GENOMIC DNA]</scope>
    <source>
        <strain evidence="3 4">HHB10207 ss-3</strain>
    </source>
</reference>
<keyword evidence="4" id="KW-1185">Reference proteome</keyword>
<dbReference type="EMBL" id="KV428057">
    <property type="protein sequence ID" value="KZT38775.1"/>
    <property type="molecule type" value="Genomic_DNA"/>
</dbReference>
<feature type="transmembrane region" description="Helical" evidence="2">
    <location>
        <begin position="245"/>
        <end position="268"/>
    </location>
</feature>
<evidence type="ECO:0000313" key="4">
    <source>
        <dbReference type="Proteomes" id="UP000076798"/>
    </source>
</evidence>
<gene>
    <name evidence="3" type="ORF">SISSUDRAFT_1128556</name>
</gene>
<keyword evidence="2" id="KW-0472">Membrane</keyword>
<name>A0A166DQ06_9AGAM</name>
<dbReference type="OrthoDB" id="2873242at2759"/>
<dbReference type="Proteomes" id="UP000076798">
    <property type="component" value="Unassembled WGS sequence"/>
</dbReference>
<feature type="transmembrane region" description="Helical" evidence="2">
    <location>
        <begin position="36"/>
        <end position="54"/>
    </location>
</feature>
<feature type="transmembrane region" description="Helical" evidence="2">
    <location>
        <begin position="144"/>
        <end position="164"/>
    </location>
</feature>
<keyword evidence="2" id="KW-0812">Transmembrane</keyword>
<evidence type="ECO:0000256" key="2">
    <source>
        <dbReference type="SAM" id="Phobius"/>
    </source>
</evidence>
<dbReference type="AlphaFoldDB" id="A0A166DQ06"/>
<evidence type="ECO:0000313" key="3">
    <source>
        <dbReference type="EMBL" id="KZT38775.1"/>
    </source>
</evidence>
<feature type="region of interest" description="Disordered" evidence="1">
    <location>
        <begin position="285"/>
        <end position="319"/>
    </location>
</feature>
<organism evidence="3 4">
    <name type="scientific">Sistotremastrum suecicum HHB10207 ss-3</name>
    <dbReference type="NCBI Taxonomy" id="1314776"/>
    <lineage>
        <taxon>Eukaryota</taxon>
        <taxon>Fungi</taxon>
        <taxon>Dikarya</taxon>
        <taxon>Basidiomycota</taxon>
        <taxon>Agaricomycotina</taxon>
        <taxon>Agaricomycetes</taxon>
        <taxon>Sistotremastrales</taxon>
        <taxon>Sistotremastraceae</taxon>
        <taxon>Sistotremastrum</taxon>
    </lineage>
</organism>
<protein>
    <submittedName>
        <fullName evidence="3">Uncharacterized protein</fullName>
    </submittedName>
</protein>